<dbReference type="AlphaFoldDB" id="A0A6H0XRN2"/>
<organism evidence="7 8">
    <name type="scientific">Peltaster fructicola</name>
    <dbReference type="NCBI Taxonomy" id="286661"/>
    <lineage>
        <taxon>Eukaryota</taxon>
        <taxon>Fungi</taxon>
        <taxon>Dikarya</taxon>
        <taxon>Ascomycota</taxon>
        <taxon>Pezizomycotina</taxon>
        <taxon>Dothideomycetes</taxon>
        <taxon>Dothideomycetes incertae sedis</taxon>
        <taxon>Peltaster</taxon>
    </lineage>
</organism>
<dbReference type="PANTHER" id="PTHR15549">
    <property type="entry name" value="PAIRED IMMUNOGLOBULIN-LIKE TYPE 2 RECEPTOR"/>
    <property type="match status" value="1"/>
</dbReference>
<evidence type="ECO:0000256" key="3">
    <source>
        <dbReference type="ARBA" id="ARBA00022989"/>
    </source>
</evidence>
<feature type="transmembrane region" description="Helical" evidence="6">
    <location>
        <begin position="156"/>
        <end position="180"/>
    </location>
</feature>
<feature type="compositionally biased region" description="Polar residues" evidence="5">
    <location>
        <begin position="334"/>
        <end position="349"/>
    </location>
</feature>
<sequence length="424" mass="43016">MASNITSSAITSTEAVTSIVTSPSSTFTTTSTSISTAIVTSAVPVPITSTTSTRTTTSTTPITSSTQAVTSTIIASSAPPTSTDLVTSTIAVSAAGTSSVAPVIITVTASASSTTDTDTTTTSQTSSTAAASSTQASLTGNGSNNSSSSSSLSPGGVTAIAVVVPVVVVALLVILGIFLWRRRKQRKAAEEQRRKEVEDYGYNPNSDPTIPVVGAADPEMSEDNSGYRGWGAATASTRKASTTLSGGHAQQLSDGGSAAYASSSPHYSDGNSGTGLMDNRRQTMGSDDFTATPVAAGAALAPAAGAMRRGPSNASSRYSGGAVSNHSEEPVPQIPQSYEGQGACQSYETSAHAETHASNKQATISKATRAFRRTSSGSTTVLDFAAIAWQWRLKCGKAVDAGSSCSIVSIEISKHTKARPRASK</sequence>
<gene>
    <name evidence="7" type="ORF">AMS68_002934</name>
</gene>
<dbReference type="GO" id="GO:0071944">
    <property type="term" value="C:cell periphery"/>
    <property type="evidence" value="ECO:0007669"/>
    <property type="project" value="UniProtKB-ARBA"/>
</dbReference>
<keyword evidence="2 6" id="KW-0812">Transmembrane</keyword>
<feature type="region of interest" description="Disordered" evidence="5">
    <location>
        <begin position="303"/>
        <end position="362"/>
    </location>
</feature>
<evidence type="ECO:0000256" key="5">
    <source>
        <dbReference type="SAM" id="MobiDB-lite"/>
    </source>
</evidence>
<dbReference type="EMBL" id="CP051140">
    <property type="protein sequence ID" value="QIW97416.1"/>
    <property type="molecule type" value="Genomic_DNA"/>
</dbReference>
<evidence type="ECO:0000256" key="2">
    <source>
        <dbReference type="ARBA" id="ARBA00022692"/>
    </source>
</evidence>
<proteinExistence type="predicted"/>
<dbReference type="InterPro" id="IPR051694">
    <property type="entry name" value="Immunoregulatory_rcpt-like"/>
</dbReference>
<evidence type="ECO:0000256" key="4">
    <source>
        <dbReference type="ARBA" id="ARBA00023136"/>
    </source>
</evidence>
<keyword evidence="8" id="KW-1185">Reference proteome</keyword>
<accession>A0A6H0XRN2</accession>
<feature type="region of interest" description="Disordered" evidence="5">
    <location>
        <begin position="241"/>
        <end position="288"/>
    </location>
</feature>
<dbReference type="Proteomes" id="UP000503462">
    <property type="component" value="Chromosome 2"/>
</dbReference>
<evidence type="ECO:0000256" key="6">
    <source>
        <dbReference type="SAM" id="Phobius"/>
    </source>
</evidence>
<dbReference type="PANTHER" id="PTHR15549:SF30">
    <property type="entry name" value="MID2 DOMAIN-CONTAINING PROTEIN"/>
    <property type="match status" value="1"/>
</dbReference>
<evidence type="ECO:0000313" key="8">
    <source>
        <dbReference type="Proteomes" id="UP000503462"/>
    </source>
</evidence>
<evidence type="ECO:0000256" key="1">
    <source>
        <dbReference type="ARBA" id="ARBA00004167"/>
    </source>
</evidence>
<comment type="subcellular location">
    <subcellularLocation>
        <location evidence="1">Membrane</location>
        <topology evidence="1">Single-pass membrane protein</topology>
    </subcellularLocation>
</comment>
<name>A0A6H0XRN2_9PEZI</name>
<feature type="compositionally biased region" description="Low complexity" evidence="5">
    <location>
        <begin position="253"/>
        <end position="269"/>
    </location>
</feature>
<feature type="compositionally biased region" description="Polar residues" evidence="5">
    <location>
        <begin position="312"/>
        <end position="325"/>
    </location>
</feature>
<dbReference type="GO" id="GO:0016020">
    <property type="term" value="C:membrane"/>
    <property type="evidence" value="ECO:0007669"/>
    <property type="project" value="UniProtKB-SubCell"/>
</dbReference>
<protein>
    <recommendedName>
        <fullName evidence="9">REJ domain-containing protein</fullName>
    </recommendedName>
</protein>
<feature type="region of interest" description="Disordered" evidence="5">
    <location>
        <begin position="111"/>
        <end position="152"/>
    </location>
</feature>
<keyword evidence="4 6" id="KW-0472">Membrane</keyword>
<reference evidence="7 8" key="1">
    <citation type="journal article" date="2016" name="Sci. Rep.">
        <title>Peltaster fructicola genome reveals evolution from an invasive phytopathogen to an ectophytic parasite.</title>
        <authorList>
            <person name="Xu C."/>
            <person name="Chen H."/>
            <person name="Gleason M.L."/>
            <person name="Xu J.R."/>
            <person name="Liu H."/>
            <person name="Zhang R."/>
            <person name="Sun G."/>
        </authorList>
    </citation>
    <scope>NUCLEOTIDE SEQUENCE [LARGE SCALE GENOMIC DNA]</scope>
    <source>
        <strain evidence="7 8">LNHT1506</strain>
    </source>
</reference>
<evidence type="ECO:0008006" key="9">
    <source>
        <dbReference type="Google" id="ProtNLM"/>
    </source>
</evidence>
<keyword evidence="3 6" id="KW-1133">Transmembrane helix</keyword>
<evidence type="ECO:0000313" key="7">
    <source>
        <dbReference type="EMBL" id="QIW97416.1"/>
    </source>
</evidence>
<dbReference type="OrthoDB" id="5411678at2759"/>